<sequence length="378" mass="41565">MGNAKGIVQLALLASLLWVSCAKDPQDIPAGFTDNPVFGLSGSFDGQALNLDAGIGDWTVQPIVIDKDSSIVYTSVFSKNGCTQQCNPSWEFRFYGTQSVSSDPEADFLQTIKSGSKDFVLSHKERDSFEITLNTQSGLFMSGYSYWENLNGSVTTLNEQFQDVVGYGQFLNVCFQSLAFTGCQYNQCIYFNPSTLIPCLASIIAKYEDSTTVSLTIKPESGTPPFQVQWFDETNAPGILLHHAESKAEFFVNVLLTDALGNRSELHQTVRVQDSIVDACYFPISLVSTPVPNYSSLNLNDRVEIIYTDENGIEWSSTSGIQPFTSYMNIGKVEYFGLSPANQPAYKTSLQLAVTLFNSAGEGKLLEAQDMTIALSHR</sequence>
<feature type="signal peptide" evidence="1">
    <location>
        <begin position="1"/>
        <end position="22"/>
    </location>
</feature>
<organism evidence="2 3">
    <name type="scientific">Candidatus Opimibacter skivensis</name>
    <dbReference type="NCBI Taxonomy" id="2982028"/>
    <lineage>
        <taxon>Bacteria</taxon>
        <taxon>Pseudomonadati</taxon>
        <taxon>Bacteroidota</taxon>
        <taxon>Saprospiria</taxon>
        <taxon>Saprospirales</taxon>
        <taxon>Saprospiraceae</taxon>
        <taxon>Candidatus Opimibacter</taxon>
    </lineage>
</organism>
<comment type="caution">
    <text evidence="2">The sequence shown here is derived from an EMBL/GenBank/DDBJ whole genome shotgun (WGS) entry which is preliminary data.</text>
</comment>
<evidence type="ECO:0000313" key="2">
    <source>
        <dbReference type="EMBL" id="MBK9984013.1"/>
    </source>
</evidence>
<reference evidence="2 3" key="1">
    <citation type="submission" date="2020-10" db="EMBL/GenBank/DDBJ databases">
        <title>Connecting structure to function with the recovery of over 1000 high-quality activated sludge metagenome-assembled genomes encoding full-length rRNA genes using long-read sequencing.</title>
        <authorList>
            <person name="Singleton C.M."/>
            <person name="Petriglieri F."/>
            <person name="Kristensen J.M."/>
            <person name="Kirkegaard R.H."/>
            <person name="Michaelsen T.Y."/>
            <person name="Andersen M.H."/>
            <person name="Karst S.M."/>
            <person name="Dueholm M.S."/>
            <person name="Nielsen P.H."/>
            <person name="Albertsen M."/>
        </authorList>
    </citation>
    <scope>NUCLEOTIDE SEQUENCE [LARGE SCALE GENOMIC DNA]</scope>
    <source>
        <strain evidence="2">Ribe_18-Q3-R11-54_MAXAC.273</strain>
    </source>
</reference>
<name>A0A9D7XTR5_9BACT</name>
<proteinExistence type="predicted"/>
<evidence type="ECO:0008006" key="4">
    <source>
        <dbReference type="Google" id="ProtNLM"/>
    </source>
</evidence>
<evidence type="ECO:0000313" key="3">
    <source>
        <dbReference type="Proteomes" id="UP000808337"/>
    </source>
</evidence>
<protein>
    <recommendedName>
        <fullName evidence="4">Ig-like domain-containing protein</fullName>
    </recommendedName>
</protein>
<dbReference type="EMBL" id="JADKGY010000029">
    <property type="protein sequence ID" value="MBK9984013.1"/>
    <property type="molecule type" value="Genomic_DNA"/>
</dbReference>
<accession>A0A9D7XTR5</accession>
<feature type="chain" id="PRO_5039678599" description="Ig-like domain-containing protein" evidence="1">
    <location>
        <begin position="23"/>
        <end position="378"/>
    </location>
</feature>
<dbReference type="PROSITE" id="PS51257">
    <property type="entry name" value="PROKAR_LIPOPROTEIN"/>
    <property type="match status" value="1"/>
</dbReference>
<dbReference type="AlphaFoldDB" id="A0A9D7XTR5"/>
<keyword evidence="1" id="KW-0732">Signal</keyword>
<gene>
    <name evidence="2" type="ORF">IPP15_16865</name>
</gene>
<evidence type="ECO:0000256" key="1">
    <source>
        <dbReference type="SAM" id="SignalP"/>
    </source>
</evidence>
<dbReference type="Proteomes" id="UP000808337">
    <property type="component" value="Unassembled WGS sequence"/>
</dbReference>